<evidence type="ECO:0000256" key="10">
    <source>
        <dbReference type="ARBA" id="ARBA00049486"/>
    </source>
</evidence>
<evidence type="ECO:0000256" key="3">
    <source>
        <dbReference type="ARBA" id="ARBA00013266"/>
    </source>
</evidence>
<dbReference type="NCBIfam" id="NF041874">
    <property type="entry name" value="EPS_EpsC"/>
    <property type="match status" value="1"/>
</dbReference>
<dbReference type="SMART" id="SM00971">
    <property type="entry name" value="SATase_N"/>
    <property type="match status" value="1"/>
</dbReference>
<keyword evidence="13" id="KW-1185">Reference proteome</keyword>
<proteinExistence type="inferred from homology"/>
<comment type="catalytic activity">
    <reaction evidence="10">
        <text>L-serine + acetyl-CoA = O-acetyl-L-serine + CoA</text>
        <dbReference type="Rhea" id="RHEA:24560"/>
        <dbReference type="ChEBI" id="CHEBI:33384"/>
        <dbReference type="ChEBI" id="CHEBI:57287"/>
        <dbReference type="ChEBI" id="CHEBI:57288"/>
        <dbReference type="ChEBI" id="CHEBI:58340"/>
        <dbReference type="EC" id="2.3.1.30"/>
    </reaction>
</comment>
<dbReference type="EMBL" id="AP027272">
    <property type="protein sequence ID" value="BDX07475.1"/>
    <property type="molecule type" value="Genomic_DNA"/>
</dbReference>
<evidence type="ECO:0000313" key="13">
    <source>
        <dbReference type="Proteomes" id="UP001333710"/>
    </source>
</evidence>
<comment type="pathway">
    <text evidence="1">Amino-acid biosynthesis; L-cysteine biosynthesis; L-cysteine from L-serine: step 1/2.</text>
</comment>
<dbReference type="EC" id="2.3.1.30" evidence="3"/>
<keyword evidence="8" id="KW-0198">Cysteine biosynthesis</keyword>
<keyword evidence="5" id="KW-0028">Amino-acid biosynthesis</keyword>
<dbReference type="Gene3D" id="1.10.3130.10">
    <property type="entry name" value="serine acetyltransferase, domain 1"/>
    <property type="match status" value="1"/>
</dbReference>
<dbReference type="GO" id="GO:0005737">
    <property type="term" value="C:cytoplasm"/>
    <property type="evidence" value="ECO:0007669"/>
    <property type="project" value="InterPro"/>
</dbReference>
<dbReference type="NCBIfam" id="TIGR01172">
    <property type="entry name" value="cysE"/>
    <property type="match status" value="1"/>
</dbReference>
<evidence type="ECO:0000256" key="4">
    <source>
        <dbReference type="ARBA" id="ARBA00018522"/>
    </source>
</evidence>
<keyword evidence="7" id="KW-0677">Repeat</keyword>
<dbReference type="InterPro" id="IPR053376">
    <property type="entry name" value="Serine_acetyltransferase"/>
</dbReference>
<dbReference type="InterPro" id="IPR010493">
    <property type="entry name" value="Ser_AcTrfase_N"/>
</dbReference>
<sequence>MQSTLEKVVMIKESFWQRLQEDALHVVTSEPLLASYAHACILNHRNFESALSFILSNKLADEVMPALAIRDVFMDAYEADPSIIASGIEDIKACYDRDPAVHSYLMVLIHFKGYQAIQVHRLAHHLWQRNRKDLALFIQSRNSQAFGVDIHPAATIGKGVMFDHATGIVVGETTVIEDNVSILQSVTLGGTGKVAGDRHPKIREGVMIGAGAKILGNIEVGQGSKVGAGSVVLDHVPPHVTVVGVPATVVGRPCCNKPCDTMEQNVLADDKP</sequence>
<dbReference type="InterPro" id="IPR001451">
    <property type="entry name" value="Hexapep"/>
</dbReference>
<dbReference type="AlphaFoldDB" id="A0AA48KVF8"/>
<dbReference type="GO" id="GO:0009001">
    <property type="term" value="F:serine O-acetyltransferase activity"/>
    <property type="evidence" value="ECO:0007669"/>
    <property type="project" value="UniProtKB-EC"/>
</dbReference>
<evidence type="ECO:0000256" key="1">
    <source>
        <dbReference type="ARBA" id="ARBA00004876"/>
    </source>
</evidence>
<dbReference type="PANTHER" id="PTHR42811">
    <property type="entry name" value="SERINE ACETYLTRANSFERASE"/>
    <property type="match status" value="1"/>
</dbReference>
<evidence type="ECO:0000256" key="5">
    <source>
        <dbReference type="ARBA" id="ARBA00022605"/>
    </source>
</evidence>
<dbReference type="GO" id="GO:0006535">
    <property type="term" value="P:cysteine biosynthetic process from serine"/>
    <property type="evidence" value="ECO:0007669"/>
    <property type="project" value="InterPro"/>
</dbReference>
<feature type="domain" description="Serine acetyltransferase N-terminal" evidence="11">
    <location>
        <begin position="15"/>
        <end position="119"/>
    </location>
</feature>
<keyword evidence="9" id="KW-0012">Acyltransferase</keyword>
<evidence type="ECO:0000256" key="8">
    <source>
        <dbReference type="ARBA" id="ARBA00023192"/>
    </source>
</evidence>
<name>A0AA48KVF8_9ALTE</name>
<dbReference type="Gene3D" id="2.160.10.10">
    <property type="entry name" value="Hexapeptide repeat proteins"/>
    <property type="match status" value="1"/>
</dbReference>
<protein>
    <recommendedName>
        <fullName evidence="4">Serine acetyltransferase</fullName>
        <ecNumber evidence="3">2.3.1.30</ecNumber>
    </recommendedName>
</protein>
<dbReference type="SUPFAM" id="SSF51161">
    <property type="entry name" value="Trimeric LpxA-like enzymes"/>
    <property type="match status" value="1"/>
</dbReference>
<dbReference type="InterPro" id="IPR045304">
    <property type="entry name" value="LbH_SAT"/>
</dbReference>
<dbReference type="KEGG" id="pmaw:MACH26_29960"/>
<comment type="similarity">
    <text evidence="2">Belongs to the transferase hexapeptide repeat family.</text>
</comment>
<evidence type="ECO:0000256" key="9">
    <source>
        <dbReference type="ARBA" id="ARBA00023315"/>
    </source>
</evidence>
<dbReference type="CDD" id="cd03354">
    <property type="entry name" value="LbH_SAT"/>
    <property type="match status" value="1"/>
</dbReference>
<dbReference type="FunFam" id="2.160.10.10:FF:000002">
    <property type="entry name" value="Serine acetyltransferase"/>
    <property type="match status" value="1"/>
</dbReference>
<dbReference type="InterPro" id="IPR042122">
    <property type="entry name" value="Ser_AcTrfase_N_sf"/>
</dbReference>
<dbReference type="Pfam" id="PF00132">
    <property type="entry name" value="Hexapep"/>
    <property type="match status" value="1"/>
</dbReference>
<gene>
    <name evidence="12" type="primary">cysE_1</name>
    <name evidence="12" type="ORF">MACH26_29960</name>
</gene>
<dbReference type="RefSeq" id="WP_338293494.1">
    <property type="nucleotide sequence ID" value="NZ_AP027272.1"/>
</dbReference>
<accession>A0AA48KVF8</accession>
<dbReference type="InterPro" id="IPR005881">
    <property type="entry name" value="Ser_O-AcTrfase"/>
</dbReference>
<dbReference type="PROSITE" id="PS00101">
    <property type="entry name" value="HEXAPEP_TRANSFERASES"/>
    <property type="match status" value="1"/>
</dbReference>
<evidence type="ECO:0000313" key="12">
    <source>
        <dbReference type="EMBL" id="BDX07475.1"/>
    </source>
</evidence>
<dbReference type="InterPro" id="IPR018357">
    <property type="entry name" value="Hexapep_transf_CS"/>
</dbReference>
<evidence type="ECO:0000256" key="6">
    <source>
        <dbReference type="ARBA" id="ARBA00022679"/>
    </source>
</evidence>
<keyword evidence="6" id="KW-0808">Transferase</keyword>
<dbReference type="Proteomes" id="UP001333710">
    <property type="component" value="Chromosome"/>
</dbReference>
<evidence type="ECO:0000256" key="7">
    <source>
        <dbReference type="ARBA" id="ARBA00022737"/>
    </source>
</evidence>
<organism evidence="12 13">
    <name type="scientific">Planctobacterium marinum</name>
    <dbReference type="NCBI Taxonomy" id="1631968"/>
    <lineage>
        <taxon>Bacteria</taxon>
        <taxon>Pseudomonadati</taxon>
        <taxon>Pseudomonadota</taxon>
        <taxon>Gammaproteobacteria</taxon>
        <taxon>Alteromonadales</taxon>
        <taxon>Alteromonadaceae</taxon>
        <taxon>Planctobacterium</taxon>
    </lineage>
</organism>
<evidence type="ECO:0000256" key="2">
    <source>
        <dbReference type="ARBA" id="ARBA00007274"/>
    </source>
</evidence>
<dbReference type="InterPro" id="IPR011004">
    <property type="entry name" value="Trimer_LpxA-like_sf"/>
</dbReference>
<evidence type="ECO:0000259" key="11">
    <source>
        <dbReference type="SMART" id="SM00971"/>
    </source>
</evidence>
<reference evidence="12" key="1">
    <citation type="submission" date="2023-01" db="EMBL/GenBank/DDBJ databases">
        <title>Complete genome sequence of Planctobacterium marinum strain Dej080120_11.</title>
        <authorList>
            <person name="Ueki S."/>
            <person name="Maruyama F."/>
        </authorList>
    </citation>
    <scope>NUCLEOTIDE SEQUENCE</scope>
    <source>
        <strain evidence="12">Dej080120_11</strain>
    </source>
</reference>
<dbReference type="Pfam" id="PF06426">
    <property type="entry name" value="SATase_N"/>
    <property type="match status" value="1"/>
</dbReference>